<dbReference type="Pfam" id="PF00128">
    <property type="entry name" value="Alpha-amylase"/>
    <property type="match status" value="1"/>
</dbReference>
<gene>
    <name evidence="4" type="ORF">OCOJLMKI_0391</name>
</gene>
<dbReference type="InterPro" id="IPR006047">
    <property type="entry name" value="GH13_cat_dom"/>
</dbReference>
<dbReference type="EMBL" id="BPQP01000006">
    <property type="protein sequence ID" value="GJD93200.1"/>
    <property type="molecule type" value="Genomic_DNA"/>
</dbReference>
<organism evidence="4 5">
    <name type="scientific">Methylobacterium iners</name>
    <dbReference type="NCBI Taxonomy" id="418707"/>
    <lineage>
        <taxon>Bacteria</taxon>
        <taxon>Pseudomonadati</taxon>
        <taxon>Pseudomonadota</taxon>
        <taxon>Alphaproteobacteria</taxon>
        <taxon>Hyphomicrobiales</taxon>
        <taxon>Methylobacteriaceae</taxon>
        <taxon>Methylobacterium</taxon>
    </lineage>
</organism>
<comment type="caution">
    <text evidence="4">The sequence shown here is derived from an EMBL/GenBank/DDBJ whole genome shotgun (WGS) entry which is preliminary data.</text>
</comment>
<protein>
    <submittedName>
        <fullName evidence="4">Cyclomaltodextrinase</fullName>
    </submittedName>
</protein>
<name>A0ABQ4RQZ9_9HYPH</name>
<keyword evidence="5" id="KW-1185">Reference proteome</keyword>
<dbReference type="PANTHER" id="PTHR10357:SF210">
    <property type="entry name" value="MALTODEXTRIN GLUCOSIDASE"/>
    <property type="match status" value="1"/>
</dbReference>
<evidence type="ECO:0000256" key="2">
    <source>
        <dbReference type="ARBA" id="ARBA00023295"/>
    </source>
</evidence>
<keyword evidence="2" id="KW-0326">Glycosidase</keyword>
<dbReference type="RefSeq" id="WP_238242406.1">
    <property type="nucleotide sequence ID" value="NZ_BPQP01000006.1"/>
</dbReference>
<accession>A0ABQ4RQZ9</accession>
<dbReference type="Proteomes" id="UP001055125">
    <property type="component" value="Unassembled WGS sequence"/>
</dbReference>
<dbReference type="CDD" id="cd11354">
    <property type="entry name" value="AmyAc_bac_CMD_like"/>
    <property type="match status" value="1"/>
</dbReference>
<dbReference type="SMART" id="SM00642">
    <property type="entry name" value="Aamy"/>
    <property type="match status" value="1"/>
</dbReference>
<dbReference type="PANTHER" id="PTHR10357">
    <property type="entry name" value="ALPHA-AMYLASE FAMILY MEMBER"/>
    <property type="match status" value="1"/>
</dbReference>
<evidence type="ECO:0000256" key="1">
    <source>
        <dbReference type="ARBA" id="ARBA00022801"/>
    </source>
</evidence>
<evidence type="ECO:0000313" key="5">
    <source>
        <dbReference type="Proteomes" id="UP001055125"/>
    </source>
</evidence>
<keyword evidence="1" id="KW-0378">Hydrolase</keyword>
<reference evidence="4" key="2">
    <citation type="submission" date="2021-08" db="EMBL/GenBank/DDBJ databases">
        <authorList>
            <person name="Tani A."/>
            <person name="Ola A."/>
            <person name="Ogura Y."/>
            <person name="Katsura K."/>
            <person name="Hayashi T."/>
        </authorList>
    </citation>
    <scope>NUCLEOTIDE SEQUENCE</scope>
    <source>
        <strain evidence="4">DSM 19015</strain>
    </source>
</reference>
<dbReference type="SUPFAM" id="SSF51445">
    <property type="entry name" value="(Trans)glycosidases"/>
    <property type="match status" value="1"/>
</dbReference>
<evidence type="ECO:0000313" key="4">
    <source>
        <dbReference type="EMBL" id="GJD93200.1"/>
    </source>
</evidence>
<dbReference type="Gene3D" id="3.20.20.80">
    <property type="entry name" value="Glycosidases"/>
    <property type="match status" value="1"/>
</dbReference>
<evidence type="ECO:0000259" key="3">
    <source>
        <dbReference type="SMART" id="SM00642"/>
    </source>
</evidence>
<reference evidence="4" key="1">
    <citation type="journal article" date="2021" name="Front. Microbiol.">
        <title>Comprehensive Comparative Genomics and Phenotyping of Methylobacterium Species.</title>
        <authorList>
            <person name="Alessa O."/>
            <person name="Ogura Y."/>
            <person name="Fujitani Y."/>
            <person name="Takami H."/>
            <person name="Hayashi T."/>
            <person name="Sahin N."/>
            <person name="Tani A."/>
        </authorList>
    </citation>
    <scope>NUCLEOTIDE SEQUENCE</scope>
    <source>
        <strain evidence="4">DSM 19015</strain>
    </source>
</reference>
<feature type="domain" description="Glycosyl hydrolase family 13 catalytic" evidence="3">
    <location>
        <begin position="12"/>
        <end position="360"/>
    </location>
</feature>
<proteinExistence type="predicted"/>
<sequence length="442" mass="48967">MPAWIEHAVWWHVYPLGFVGAEPELAAGAPVIHRLPHLHAWLDYAVELGVSGLALGPIFAASTHGYDTIDHFQIDPRLGDDTDFNALVEAAQARGLRILLDGVFNHVGRDHPAFQDVLHRGPQAARAKWFRLSWPRGTAPGIEPDYACFEGHRQLITLNHDEPEVADHVASIMKHWLNRGIDGWRLDAAYAVPRRFWSGVIRRVRSVHPDAYIVGEVIHGDYAALVRDTGMDSVTQYELWKAIWSALNDCNLFEVAHALDRHNGFLDAFVPLTFVGNHDVTRIASRIVDERHLPHALAILLVCGGTPSIYAGDEQAFRGLKEDRIGGDDAIRPVFPETPAGLAPYGWPIYRLHQTLIALRRRHAWLHLARTRTLHLTNAQLVLSVGDETRRLLLSLNLAEEGVLLPAPGARSVEAGEAVVRQAGTPNAQVSLGSQGWAILKA</sequence>
<dbReference type="InterPro" id="IPR017853">
    <property type="entry name" value="GH"/>
</dbReference>